<evidence type="ECO:0000259" key="7">
    <source>
        <dbReference type="Pfam" id="PF14363"/>
    </source>
</evidence>
<keyword evidence="4" id="KW-0460">Magnesium</keyword>
<dbReference type="InterPro" id="IPR058017">
    <property type="entry name" value="At3g28540-like_C"/>
</dbReference>
<reference evidence="9 10" key="1">
    <citation type="submission" date="2019-06" db="EMBL/GenBank/DDBJ databases">
        <title>WGS assembly of Gossypium darwinii.</title>
        <authorList>
            <person name="Chen Z.J."/>
            <person name="Sreedasyam A."/>
            <person name="Ando A."/>
            <person name="Song Q."/>
            <person name="De L."/>
            <person name="Hulse-Kemp A."/>
            <person name="Ding M."/>
            <person name="Ye W."/>
            <person name="Kirkbride R."/>
            <person name="Jenkins J."/>
            <person name="Plott C."/>
            <person name="Lovell J."/>
            <person name="Lin Y.-M."/>
            <person name="Vaughn R."/>
            <person name="Liu B."/>
            <person name="Li W."/>
            <person name="Simpson S."/>
            <person name="Scheffler B."/>
            <person name="Saski C."/>
            <person name="Grover C."/>
            <person name="Hu G."/>
            <person name="Conover J."/>
            <person name="Carlson J."/>
            <person name="Shu S."/>
            <person name="Boston L."/>
            <person name="Williams M."/>
            <person name="Peterson D."/>
            <person name="Mcgee K."/>
            <person name="Jones D."/>
            <person name="Wendel J."/>
            <person name="Stelly D."/>
            <person name="Grimwood J."/>
            <person name="Schmutz J."/>
        </authorList>
    </citation>
    <scope>NUCLEOTIDE SEQUENCE [LARGE SCALE GENOMIC DNA]</scope>
    <source>
        <strain evidence="9">1808015.09</strain>
    </source>
</reference>
<keyword evidence="3" id="KW-0547">Nucleotide-binding</keyword>
<keyword evidence="2" id="KW-0378">Hydrolase</keyword>
<dbReference type="GO" id="GO:0005524">
    <property type="term" value="F:ATP binding"/>
    <property type="evidence" value="ECO:0007669"/>
    <property type="project" value="UniProtKB-KW"/>
</dbReference>
<dbReference type="PANTHER" id="PTHR23070">
    <property type="entry name" value="BCS1 AAA-TYPE ATPASE"/>
    <property type="match status" value="1"/>
</dbReference>
<dbReference type="InterPro" id="IPR003959">
    <property type="entry name" value="ATPase_AAA_core"/>
</dbReference>
<evidence type="ECO:0000259" key="6">
    <source>
        <dbReference type="Pfam" id="PF00004"/>
    </source>
</evidence>
<comment type="cofactor">
    <cofactor evidence="1">
        <name>Mg(2+)</name>
        <dbReference type="ChEBI" id="CHEBI:18420"/>
    </cofactor>
</comment>
<dbReference type="Gene3D" id="6.10.280.40">
    <property type="match status" value="1"/>
</dbReference>
<sequence>MNSVWALLASIALIRTTLYNYLPEKLRLYISARFEEWTRRFNTDETMVFKDYQSSKMNQLFQAANLYLGESLPTISIPRVTVEKTENVRNLTFSMEKNTEMIDVYENIPMKWKYFSDYSQDFVLQNLLLSTANRSILVIEDIDCSIKLQNRESGIEQPIKYQQQNKVTLSGLLNFFDGILSCCGEGKILVATTNYKDRIDRALLRAGRMDMHIYLTYCTFSAFKQLALRYLEISDHSLFHHIEKLLPKVKVSPAEVAGELMKTRDPKASTEGLIKHLEEKLIADGNSEVSPKHHSSLSQTSNCQVHKSSISLPLACNGASMDNVKSPGPKPDVSVKSKLTADGEGDNNFEKTDLVRDRSSRHNILQVIEDMEKELLSYKEAIIALQKKSCGTLNKLAGIKATI</sequence>
<dbReference type="Proteomes" id="UP000323506">
    <property type="component" value="Chromosome A02"/>
</dbReference>
<dbReference type="InterPro" id="IPR050747">
    <property type="entry name" value="Mitochondrial_chaperone_BCS1"/>
</dbReference>
<evidence type="ECO:0000313" key="10">
    <source>
        <dbReference type="Proteomes" id="UP000323506"/>
    </source>
</evidence>
<dbReference type="Pfam" id="PF00004">
    <property type="entry name" value="AAA"/>
    <property type="match status" value="1"/>
</dbReference>
<feature type="domain" description="ATPase AAA-type core" evidence="6">
    <location>
        <begin position="130"/>
        <end position="216"/>
    </location>
</feature>
<evidence type="ECO:0000313" key="9">
    <source>
        <dbReference type="EMBL" id="TYH29172.1"/>
    </source>
</evidence>
<evidence type="ECO:0008006" key="11">
    <source>
        <dbReference type="Google" id="ProtNLM"/>
    </source>
</evidence>
<dbReference type="InterPro" id="IPR025753">
    <property type="entry name" value="AAA_N_dom"/>
</dbReference>
<accession>A0A5D2HG56</accession>
<keyword evidence="3" id="KW-0067">ATP-binding</keyword>
<dbReference type="Pfam" id="PF25568">
    <property type="entry name" value="AAA_lid_At3g28540"/>
    <property type="match status" value="1"/>
</dbReference>
<proteinExistence type="predicted"/>
<name>A0A5D2HG56_GOSDA</name>
<dbReference type="SUPFAM" id="SSF52540">
    <property type="entry name" value="P-loop containing nucleoside triphosphate hydrolases"/>
    <property type="match status" value="1"/>
</dbReference>
<dbReference type="Pfam" id="PF14363">
    <property type="entry name" value="AAA_assoc"/>
    <property type="match status" value="1"/>
</dbReference>
<dbReference type="GO" id="GO:0016887">
    <property type="term" value="F:ATP hydrolysis activity"/>
    <property type="evidence" value="ECO:0007669"/>
    <property type="project" value="InterPro"/>
</dbReference>
<evidence type="ECO:0000256" key="2">
    <source>
        <dbReference type="ARBA" id="ARBA00022801"/>
    </source>
</evidence>
<gene>
    <name evidence="9" type="ORF">ES288_A02G203000v1</name>
</gene>
<keyword evidence="10" id="KW-1185">Reference proteome</keyword>
<evidence type="ECO:0000256" key="5">
    <source>
        <dbReference type="SAM" id="MobiDB-lite"/>
    </source>
</evidence>
<evidence type="ECO:0000259" key="8">
    <source>
        <dbReference type="Pfam" id="PF25568"/>
    </source>
</evidence>
<dbReference type="EMBL" id="CM017689">
    <property type="protein sequence ID" value="TYH29172.1"/>
    <property type="molecule type" value="Genomic_DNA"/>
</dbReference>
<feature type="domain" description="AAA+ ATPase At3g28540-like C-terminal" evidence="8">
    <location>
        <begin position="218"/>
        <end position="280"/>
    </location>
</feature>
<organism evidence="9 10">
    <name type="scientific">Gossypium darwinii</name>
    <name type="common">Darwin's cotton</name>
    <name type="synonym">Gossypium barbadense var. darwinii</name>
    <dbReference type="NCBI Taxonomy" id="34276"/>
    <lineage>
        <taxon>Eukaryota</taxon>
        <taxon>Viridiplantae</taxon>
        <taxon>Streptophyta</taxon>
        <taxon>Embryophyta</taxon>
        <taxon>Tracheophyta</taxon>
        <taxon>Spermatophyta</taxon>
        <taxon>Magnoliopsida</taxon>
        <taxon>eudicotyledons</taxon>
        <taxon>Gunneridae</taxon>
        <taxon>Pentapetalae</taxon>
        <taxon>rosids</taxon>
        <taxon>malvids</taxon>
        <taxon>Malvales</taxon>
        <taxon>Malvaceae</taxon>
        <taxon>Malvoideae</taxon>
        <taxon>Gossypium</taxon>
    </lineage>
</organism>
<evidence type="ECO:0000256" key="1">
    <source>
        <dbReference type="ARBA" id="ARBA00001946"/>
    </source>
</evidence>
<protein>
    <recommendedName>
        <fullName evidence="11">ATPase AAA-type core domain-containing protein</fullName>
    </recommendedName>
</protein>
<evidence type="ECO:0000256" key="4">
    <source>
        <dbReference type="ARBA" id="ARBA00022842"/>
    </source>
</evidence>
<dbReference type="Gene3D" id="3.40.50.300">
    <property type="entry name" value="P-loop containing nucleotide triphosphate hydrolases"/>
    <property type="match status" value="1"/>
</dbReference>
<feature type="domain" description="AAA-type ATPase N-terminal" evidence="7">
    <location>
        <begin position="22"/>
        <end position="115"/>
    </location>
</feature>
<feature type="region of interest" description="Disordered" evidence="5">
    <location>
        <begin position="321"/>
        <end position="350"/>
    </location>
</feature>
<dbReference type="InterPro" id="IPR027417">
    <property type="entry name" value="P-loop_NTPase"/>
</dbReference>
<evidence type="ECO:0000256" key="3">
    <source>
        <dbReference type="ARBA" id="ARBA00022840"/>
    </source>
</evidence>
<dbReference type="AlphaFoldDB" id="A0A5D2HG56"/>